<evidence type="ECO:0000313" key="7">
    <source>
        <dbReference type="EMBL" id="NMO16417.1"/>
    </source>
</evidence>
<proteinExistence type="predicted"/>
<gene>
    <name evidence="7" type="ORF">HG543_16365</name>
</gene>
<feature type="transmembrane region" description="Helical" evidence="6">
    <location>
        <begin position="122"/>
        <end position="144"/>
    </location>
</feature>
<reference evidence="7 8" key="1">
    <citation type="submission" date="2020-04" db="EMBL/GenBank/DDBJ databases">
        <title>Draft genome of Pyxidicoccus fallax type strain.</title>
        <authorList>
            <person name="Whitworth D.E."/>
        </authorList>
    </citation>
    <scope>NUCLEOTIDE SEQUENCE [LARGE SCALE GENOMIC DNA]</scope>
    <source>
        <strain evidence="7 8">DSM 14698</strain>
    </source>
</reference>
<feature type="transmembrane region" description="Helical" evidence="6">
    <location>
        <begin position="97"/>
        <end position="116"/>
    </location>
</feature>
<evidence type="ECO:0000256" key="5">
    <source>
        <dbReference type="ARBA" id="ARBA00023136"/>
    </source>
</evidence>
<feature type="transmembrane region" description="Helical" evidence="6">
    <location>
        <begin position="165"/>
        <end position="184"/>
    </location>
</feature>
<keyword evidence="8" id="KW-1185">Reference proteome</keyword>
<feature type="transmembrane region" description="Helical" evidence="6">
    <location>
        <begin position="190"/>
        <end position="209"/>
    </location>
</feature>
<feature type="transmembrane region" description="Helical" evidence="6">
    <location>
        <begin position="272"/>
        <end position="293"/>
    </location>
</feature>
<keyword evidence="4 6" id="KW-1133">Transmembrane helix</keyword>
<dbReference type="SUPFAM" id="SSF103473">
    <property type="entry name" value="MFS general substrate transporter"/>
    <property type="match status" value="1"/>
</dbReference>
<dbReference type="RefSeq" id="WP_169345703.1">
    <property type="nucleotide sequence ID" value="NZ_JABBJJ010000067.1"/>
</dbReference>
<evidence type="ECO:0000313" key="8">
    <source>
        <dbReference type="Proteomes" id="UP000518300"/>
    </source>
</evidence>
<dbReference type="Pfam" id="PF07690">
    <property type="entry name" value="MFS_1"/>
    <property type="match status" value="1"/>
</dbReference>
<evidence type="ECO:0000256" key="4">
    <source>
        <dbReference type="ARBA" id="ARBA00022989"/>
    </source>
</evidence>
<accession>A0A848LCM1</accession>
<feature type="transmembrane region" description="Helical" evidence="6">
    <location>
        <begin position="398"/>
        <end position="418"/>
    </location>
</feature>
<keyword evidence="5 6" id="KW-0472">Membrane</keyword>
<keyword evidence="2" id="KW-0813">Transport</keyword>
<feature type="transmembrane region" description="Helical" evidence="6">
    <location>
        <begin position="332"/>
        <end position="357"/>
    </location>
</feature>
<feature type="transmembrane region" description="Helical" evidence="6">
    <location>
        <begin position="305"/>
        <end position="326"/>
    </location>
</feature>
<protein>
    <submittedName>
        <fullName evidence="7">AmpG family muropeptide MFS transporter</fullName>
    </submittedName>
</protein>
<dbReference type="InterPro" id="IPR036259">
    <property type="entry name" value="MFS_trans_sf"/>
</dbReference>
<feature type="transmembrane region" description="Helical" evidence="6">
    <location>
        <begin position="20"/>
        <end position="50"/>
    </location>
</feature>
<dbReference type="GO" id="GO:0022857">
    <property type="term" value="F:transmembrane transporter activity"/>
    <property type="evidence" value="ECO:0007669"/>
    <property type="project" value="InterPro"/>
</dbReference>
<dbReference type="EMBL" id="JABBJJ010000067">
    <property type="protein sequence ID" value="NMO16417.1"/>
    <property type="molecule type" value="Genomic_DNA"/>
</dbReference>
<evidence type="ECO:0000256" key="6">
    <source>
        <dbReference type="SAM" id="Phobius"/>
    </source>
</evidence>
<dbReference type="Proteomes" id="UP000518300">
    <property type="component" value="Unassembled WGS sequence"/>
</dbReference>
<dbReference type="PANTHER" id="PTHR12778">
    <property type="entry name" value="SOLUTE CARRIER FAMILY 33 ACETYL-COA TRANSPORTER -RELATED"/>
    <property type="match status" value="1"/>
</dbReference>
<keyword evidence="3 6" id="KW-0812">Transmembrane</keyword>
<name>A0A848LCM1_9BACT</name>
<evidence type="ECO:0000256" key="1">
    <source>
        <dbReference type="ARBA" id="ARBA00004141"/>
    </source>
</evidence>
<feature type="transmembrane region" description="Helical" evidence="6">
    <location>
        <begin position="369"/>
        <end position="392"/>
    </location>
</feature>
<dbReference type="GO" id="GO:0016020">
    <property type="term" value="C:membrane"/>
    <property type="evidence" value="ECO:0007669"/>
    <property type="project" value="UniProtKB-SubCell"/>
</dbReference>
<organism evidence="7 8">
    <name type="scientific">Pyxidicoccus fallax</name>
    <dbReference type="NCBI Taxonomy" id="394095"/>
    <lineage>
        <taxon>Bacteria</taxon>
        <taxon>Pseudomonadati</taxon>
        <taxon>Myxococcota</taxon>
        <taxon>Myxococcia</taxon>
        <taxon>Myxococcales</taxon>
        <taxon>Cystobacterineae</taxon>
        <taxon>Myxococcaceae</taxon>
        <taxon>Pyxidicoccus</taxon>
    </lineage>
</organism>
<dbReference type="AlphaFoldDB" id="A0A848LCM1"/>
<comment type="caution">
    <text evidence="7">The sequence shown here is derived from an EMBL/GenBank/DDBJ whole genome shotgun (WGS) entry which is preliminary data.</text>
</comment>
<feature type="transmembrane region" description="Helical" evidence="6">
    <location>
        <begin position="444"/>
        <end position="469"/>
    </location>
</feature>
<evidence type="ECO:0000256" key="2">
    <source>
        <dbReference type="ARBA" id="ARBA00022448"/>
    </source>
</evidence>
<evidence type="ECO:0000256" key="3">
    <source>
        <dbReference type="ARBA" id="ARBA00022692"/>
    </source>
</evidence>
<dbReference type="InterPro" id="IPR011701">
    <property type="entry name" value="MFS"/>
</dbReference>
<dbReference type="NCBIfam" id="TIGR00901">
    <property type="entry name" value="2A0125"/>
    <property type="match status" value="1"/>
</dbReference>
<dbReference type="PANTHER" id="PTHR12778:SF10">
    <property type="entry name" value="MAJOR FACILITATOR SUPERFAMILY DOMAIN-CONTAINING PROTEIN 3"/>
    <property type="match status" value="1"/>
</dbReference>
<sequence>MSDGRKTEERAQRPGTLKSLALAMASWRTAAVTLLSFSSGLPLGLVWIAIPDWLRTAGVDIRMVGLVTLAQAPWSFKFLWSPLMDRYVPPFWGRRRGWMAVAQVALFATTLALAGVSDHPEAAWVVGALAMAVALSAATQDIAIDAYSVEVLRKDEQGVAVGARVALYRAAMFIAGSAAITLAGRISWKWVAVGLAAIYLPMLVITRFAPEPEERLPPPRSLKDAVWYPFVGFLSRHRALEILAFVFAYKLADNLGGSLLRPFLVDMGYSAVHRGVALGTIGLFGTIIGTLIGGAWTTVLGLGRALWIFGVVQIVSNVGYVFVARAGAPNELLMYSAIGFEQVTQGLGTGAFSVLLMRLTQKRFSATQFALLSSLFSIPRVVAGPISGYAVHAMGWEQFFWVTMVAGIPGLLLLARFVPPGVKDPNFDVEAQVRPAARAMSRGALTTTAVLTSVTGIVLGGLVTALLAAMQAVRTNPAGGFDFGAALGALLQPASATDWVTLVGIVIFGVMVGLFTAAAIAARSGAIHIPDEEAPSAPTTGAAQAR</sequence>
<dbReference type="Gene3D" id="1.20.1250.20">
    <property type="entry name" value="MFS general substrate transporter like domains"/>
    <property type="match status" value="2"/>
</dbReference>
<feature type="transmembrane region" description="Helical" evidence="6">
    <location>
        <begin position="499"/>
        <end position="522"/>
    </location>
</feature>
<dbReference type="InterPro" id="IPR004752">
    <property type="entry name" value="AmpG_permease/AT-1"/>
</dbReference>
<comment type="subcellular location">
    <subcellularLocation>
        <location evidence="1">Membrane</location>
        <topology evidence="1">Multi-pass membrane protein</topology>
    </subcellularLocation>
</comment>